<protein>
    <submittedName>
        <fullName evidence="3">Uncharacterized protein</fullName>
    </submittedName>
</protein>
<evidence type="ECO:0000313" key="3">
    <source>
        <dbReference type="EMBL" id="JAS05742.1"/>
    </source>
</evidence>
<keyword evidence="2" id="KW-0732">Signal</keyword>
<reference evidence="3" key="1">
    <citation type="submission" date="2015-12" db="EMBL/GenBank/DDBJ databases">
        <title>De novo transcriptome assembly of four potential Pierce s Disease insect vectors from Arizona vineyards.</title>
        <authorList>
            <person name="Tassone E.E."/>
        </authorList>
    </citation>
    <scope>NUCLEOTIDE SEQUENCE</scope>
</reference>
<feature type="signal peptide" evidence="2">
    <location>
        <begin position="1"/>
        <end position="22"/>
    </location>
</feature>
<evidence type="ECO:0000256" key="1">
    <source>
        <dbReference type="SAM" id="MobiDB-lite"/>
    </source>
</evidence>
<dbReference type="AlphaFoldDB" id="A0A1B6BWS8"/>
<dbReference type="EMBL" id="GEDC01031556">
    <property type="protein sequence ID" value="JAS05742.1"/>
    <property type="molecule type" value="Transcribed_RNA"/>
</dbReference>
<feature type="chain" id="PRO_5008579911" evidence="2">
    <location>
        <begin position="23"/>
        <end position="181"/>
    </location>
</feature>
<feature type="region of interest" description="Disordered" evidence="1">
    <location>
        <begin position="112"/>
        <end position="138"/>
    </location>
</feature>
<gene>
    <name evidence="3" type="ORF">g.27604</name>
</gene>
<feature type="non-terminal residue" evidence="3">
    <location>
        <position position="181"/>
    </location>
</feature>
<name>A0A1B6BWS8_9HEMI</name>
<organism evidence="3">
    <name type="scientific">Clastoptera arizonana</name>
    <name type="common">Arizona spittle bug</name>
    <dbReference type="NCBI Taxonomy" id="38151"/>
    <lineage>
        <taxon>Eukaryota</taxon>
        <taxon>Metazoa</taxon>
        <taxon>Ecdysozoa</taxon>
        <taxon>Arthropoda</taxon>
        <taxon>Hexapoda</taxon>
        <taxon>Insecta</taxon>
        <taxon>Pterygota</taxon>
        <taxon>Neoptera</taxon>
        <taxon>Paraneoptera</taxon>
        <taxon>Hemiptera</taxon>
        <taxon>Auchenorrhyncha</taxon>
        <taxon>Cercopoidea</taxon>
        <taxon>Clastopteridae</taxon>
        <taxon>Clastoptera</taxon>
    </lineage>
</organism>
<feature type="compositionally biased region" description="Gly residues" evidence="1">
    <location>
        <begin position="116"/>
        <end position="138"/>
    </location>
</feature>
<accession>A0A1B6BWS8</accession>
<proteinExistence type="predicted"/>
<sequence length="181" mass="17793">MRVVLIAVITCQLYALKCGVLGKPLDGVEEELRCCVDKAGLQLCFTSKTVPRGFSWEQCSIESTSDEKIENAEQRIGKGIFSRRRRAATACCSGPDGVVHCSSDPNKAAIKCGDQSGSGSGGGSGSEGSPGGSGGGSGSGYGYGGSWGGYGGGWGGYGGGDSGYGGGVGGSGGGYGGGYGG</sequence>
<evidence type="ECO:0000256" key="2">
    <source>
        <dbReference type="SAM" id="SignalP"/>
    </source>
</evidence>